<gene>
    <name evidence="1" type="ORF">A7A09_014130</name>
</gene>
<comment type="caution">
    <text evidence="1">The sequence shown here is derived from an EMBL/GenBank/DDBJ whole genome shotgun (WGS) entry which is preliminary data.</text>
</comment>
<protein>
    <submittedName>
        <fullName evidence="1">Uncharacterized protein</fullName>
    </submittedName>
</protein>
<sequence length="91" mass="10248">MSTLFYKKLTNLAEQIFIAVPYPVFVNCAVSFAKLCPSLLTIRPTLSTIVKKGIKYVARIPECMAKLLLRATVRKHIKEQVVRTIPTVDAQ</sequence>
<dbReference type="EMBL" id="PXNQ02000008">
    <property type="protein sequence ID" value="RNF34030.1"/>
    <property type="molecule type" value="Genomic_DNA"/>
</dbReference>
<name>A0A3R7NBB8_9RHOB</name>
<keyword evidence="2" id="KW-1185">Reference proteome</keyword>
<dbReference type="Proteomes" id="UP000238137">
    <property type="component" value="Unassembled WGS sequence"/>
</dbReference>
<organism evidence="1 2">
    <name type="scientific">Paracoccus methylarcula</name>
    <dbReference type="NCBI Taxonomy" id="72022"/>
    <lineage>
        <taxon>Bacteria</taxon>
        <taxon>Pseudomonadati</taxon>
        <taxon>Pseudomonadota</taxon>
        <taxon>Alphaproteobacteria</taxon>
        <taxon>Rhodobacterales</taxon>
        <taxon>Paracoccaceae</taxon>
        <taxon>Paracoccus</taxon>
    </lineage>
</organism>
<proteinExistence type="predicted"/>
<reference evidence="1" key="1">
    <citation type="submission" date="2018-05" db="EMBL/GenBank/DDBJ databases">
        <title>Reclassification of Methylarcula marina and Methylarcula terricola as Paracoccus methylarcula sp.nov., comb.nov. and Paracoccus terricola comb.nov.</title>
        <authorList>
            <person name="Shmareva M.N."/>
            <person name="Doronina N.V."/>
            <person name="Vasilenko O.V."/>
            <person name="Tarlachkov S.V."/>
            <person name="Trotsenko Y.A."/>
        </authorList>
    </citation>
    <scope>NUCLEOTIDE SEQUENCE [LARGE SCALE GENOMIC DNA]</scope>
    <source>
        <strain evidence="1">VKM B-2159</strain>
    </source>
</reference>
<accession>A0A3R7NBB8</accession>
<dbReference type="AlphaFoldDB" id="A0A3R7NBB8"/>
<evidence type="ECO:0000313" key="1">
    <source>
        <dbReference type="EMBL" id="RNF34030.1"/>
    </source>
</evidence>
<evidence type="ECO:0000313" key="2">
    <source>
        <dbReference type="Proteomes" id="UP000238137"/>
    </source>
</evidence>